<keyword evidence="3" id="KW-1185">Reference proteome</keyword>
<dbReference type="EMBL" id="CABITT030000007">
    <property type="protein sequence ID" value="VVB12197.1"/>
    <property type="molecule type" value="Genomic_DNA"/>
</dbReference>
<accession>A0A565CEW2</accession>
<evidence type="ECO:0000256" key="1">
    <source>
        <dbReference type="SAM" id="MobiDB-lite"/>
    </source>
</evidence>
<proteinExistence type="predicted"/>
<protein>
    <submittedName>
        <fullName evidence="2">Uncharacterized protein</fullName>
    </submittedName>
</protein>
<feature type="region of interest" description="Disordered" evidence="1">
    <location>
        <begin position="56"/>
        <end position="82"/>
    </location>
</feature>
<dbReference type="Gene3D" id="3.40.50.300">
    <property type="entry name" value="P-loop containing nucleotide triphosphate hydrolases"/>
    <property type="match status" value="1"/>
</dbReference>
<comment type="caution">
    <text evidence="2">The sequence shown here is derived from an EMBL/GenBank/DDBJ whole genome shotgun (WGS) entry which is preliminary data.</text>
</comment>
<evidence type="ECO:0000313" key="2">
    <source>
        <dbReference type="EMBL" id="VVB12197.1"/>
    </source>
</evidence>
<dbReference type="InterPro" id="IPR027417">
    <property type="entry name" value="P-loop_NTPase"/>
</dbReference>
<dbReference type="Proteomes" id="UP000489600">
    <property type="component" value="Unassembled WGS sequence"/>
</dbReference>
<evidence type="ECO:0000313" key="3">
    <source>
        <dbReference type="Proteomes" id="UP000489600"/>
    </source>
</evidence>
<sequence length="82" mass="9149">MISLSPEVIRAGSQLKKQDIQSSSIPVILVENSRRCHKNDSDEKILSGGFPICSKQSQRSPLMATSRFTLSKDQTQTKEENN</sequence>
<reference evidence="2" key="1">
    <citation type="submission" date="2019-07" db="EMBL/GenBank/DDBJ databases">
        <authorList>
            <person name="Dittberner H."/>
        </authorList>
    </citation>
    <scope>NUCLEOTIDE SEQUENCE [LARGE SCALE GENOMIC DNA]</scope>
</reference>
<name>A0A565CEW2_9BRAS</name>
<dbReference type="AlphaFoldDB" id="A0A565CEW2"/>
<gene>
    <name evidence="2" type="ORF">ANE_LOCUS22641</name>
</gene>
<dbReference type="OrthoDB" id="8954335at2759"/>
<organism evidence="2 3">
    <name type="scientific">Arabis nemorensis</name>
    <dbReference type="NCBI Taxonomy" id="586526"/>
    <lineage>
        <taxon>Eukaryota</taxon>
        <taxon>Viridiplantae</taxon>
        <taxon>Streptophyta</taxon>
        <taxon>Embryophyta</taxon>
        <taxon>Tracheophyta</taxon>
        <taxon>Spermatophyta</taxon>
        <taxon>Magnoliopsida</taxon>
        <taxon>eudicotyledons</taxon>
        <taxon>Gunneridae</taxon>
        <taxon>Pentapetalae</taxon>
        <taxon>rosids</taxon>
        <taxon>malvids</taxon>
        <taxon>Brassicales</taxon>
        <taxon>Brassicaceae</taxon>
        <taxon>Arabideae</taxon>
        <taxon>Arabis</taxon>
    </lineage>
</organism>